<gene>
    <name evidence="3" type="ORF">FDP41_005118</name>
</gene>
<feature type="region of interest" description="Disordered" evidence="1">
    <location>
        <begin position="1"/>
        <end position="80"/>
    </location>
</feature>
<dbReference type="RefSeq" id="XP_044560504.1">
    <property type="nucleotide sequence ID" value="XM_044708608.1"/>
</dbReference>
<dbReference type="VEuPathDB" id="AmoebaDB:NfTy_051780"/>
<dbReference type="InterPro" id="IPR036420">
    <property type="entry name" value="BRCT_dom_sf"/>
</dbReference>
<evidence type="ECO:0000259" key="2">
    <source>
        <dbReference type="PROSITE" id="PS50172"/>
    </source>
</evidence>
<dbReference type="SUPFAM" id="SSF52113">
    <property type="entry name" value="BRCT domain"/>
    <property type="match status" value="1"/>
</dbReference>
<dbReference type="PROSITE" id="PS50172">
    <property type="entry name" value="BRCT"/>
    <property type="match status" value="1"/>
</dbReference>
<protein>
    <recommendedName>
        <fullName evidence="2">BRCT domain-containing protein</fullName>
    </recommendedName>
</protein>
<dbReference type="CDD" id="cd17744">
    <property type="entry name" value="BRCT_MDC1_rpt1"/>
    <property type="match status" value="1"/>
</dbReference>
<accession>A0A6A5BND4</accession>
<dbReference type="Gene3D" id="3.40.50.10190">
    <property type="entry name" value="BRCT domain"/>
    <property type="match status" value="1"/>
</dbReference>
<organism evidence="3 4">
    <name type="scientific">Naegleria fowleri</name>
    <name type="common">Brain eating amoeba</name>
    <dbReference type="NCBI Taxonomy" id="5763"/>
    <lineage>
        <taxon>Eukaryota</taxon>
        <taxon>Discoba</taxon>
        <taxon>Heterolobosea</taxon>
        <taxon>Tetramitia</taxon>
        <taxon>Eutetramitia</taxon>
        <taxon>Vahlkampfiidae</taxon>
        <taxon>Naegleria</taxon>
    </lineage>
</organism>
<dbReference type="AlphaFoldDB" id="A0A6A5BND4"/>
<sequence>MTEDESTSPLLFLKPSSTSTSNTDPSPELFKRPQVNMKESDSEVEASDEEETYKDHEEDDDVEIPNANNSYEEERKRNTERNKMLLANLGLEKGLLPKSESETTQNFFFHKEKKIIREQQRLRKEQERLIREEKLRQKEEEKKRKKYYSRRNKDDSDDDSDSNFVTTSFYGGNGQRRSGRLKNKEKIDYANLEKKYAEVDIDTEDNISYTSTKTQKKKKRKTSSSSDDIFSECENVVVTFSSVKNLKELTEMVTVLKGQVKMDIKDLSQVTHIVCEEYKRTLKTMAGIIRGCYIVTSEWLRASERKNGFLNEKDYVPSCEHDLVEAQQRALEKPIFQNLNFYIAPETNNAEIQYQLIELGEGNVIDLDTLKSKVEGGEDLDTLIVIGDNPKLDELKEELKKLKLPDTAFQTPEFIYASAVTQKLVWDGQEEEEE</sequence>
<feature type="domain" description="BRCT" evidence="2">
    <location>
        <begin position="225"/>
        <end position="317"/>
    </location>
</feature>
<proteinExistence type="predicted"/>
<dbReference type="InterPro" id="IPR001357">
    <property type="entry name" value="BRCT_dom"/>
</dbReference>
<dbReference type="OMA" id="THIVCEE"/>
<feature type="compositionally biased region" description="Low complexity" evidence="1">
    <location>
        <begin position="15"/>
        <end position="27"/>
    </location>
</feature>
<reference evidence="3 4" key="1">
    <citation type="journal article" date="2019" name="Sci. Rep.">
        <title>Nanopore sequencing improves the draft genome of the human pathogenic amoeba Naegleria fowleri.</title>
        <authorList>
            <person name="Liechti N."/>
            <person name="Schurch N."/>
            <person name="Bruggmann R."/>
            <person name="Wittwer M."/>
        </authorList>
    </citation>
    <scope>NUCLEOTIDE SEQUENCE [LARGE SCALE GENOMIC DNA]</scope>
    <source>
        <strain evidence="3 4">ATCC 30894</strain>
    </source>
</reference>
<evidence type="ECO:0000256" key="1">
    <source>
        <dbReference type="SAM" id="MobiDB-lite"/>
    </source>
</evidence>
<dbReference type="SMART" id="SM00292">
    <property type="entry name" value="BRCT"/>
    <property type="match status" value="2"/>
</dbReference>
<dbReference type="Proteomes" id="UP000444721">
    <property type="component" value="Unassembled WGS sequence"/>
</dbReference>
<keyword evidence="4" id="KW-1185">Reference proteome</keyword>
<dbReference type="OrthoDB" id="2384350at2759"/>
<dbReference type="VEuPathDB" id="AmoebaDB:NF0059080"/>
<feature type="compositionally biased region" description="Basic and acidic residues" evidence="1">
    <location>
        <begin position="123"/>
        <end position="142"/>
    </location>
</feature>
<dbReference type="GeneID" id="68112336"/>
<name>A0A6A5BND4_NAEFO</name>
<dbReference type="EMBL" id="VFQX01000043">
    <property type="protein sequence ID" value="KAF0975791.1"/>
    <property type="molecule type" value="Genomic_DNA"/>
</dbReference>
<dbReference type="VEuPathDB" id="AmoebaDB:FDP41_005118"/>
<evidence type="ECO:0000313" key="3">
    <source>
        <dbReference type="EMBL" id="KAF0975791.1"/>
    </source>
</evidence>
<feature type="compositionally biased region" description="Acidic residues" evidence="1">
    <location>
        <begin position="42"/>
        <end position="63"/>
    </location>
</feature>
<comment type="caution">
    <text evidence="3">The sequence shown here is derived from an EMBL/GenBank/DDBJ whole genome shotgun (WGS) entry which is preliminary data.</text>
</comment>
<feature type="region of interest" description="Disordered" evidence="1">
    <location>
        <begin position="123"/>
        <end position="179"/>
    </location>
</feature>
<evidence type="ECO:0000313" key="4">
    <source>
        <dbReference type="Proteomes" id="UP000444721"/>
    </source>
</evidence>